<dbReference type="EMBL" id="CXWC01000001">
    <property type="protein sequence ID" value="CTQ63542.1"/>
    <property type="molecule type" value="Genomic_DNA"/>
</dbReference>
<keyword evidence="4" id="KW-1185">Reference proteome</keyword>
<dbReference type="Proteomes" id="UP000049983">
    <property type="component" value="Unassembled WGS sequence"/>
</dbReference>
<dbReference type="STRING" id="311410.LA5095_02632"/>
<evidence type="ECO:0000313" key="3">
    <source>
        <dbReference type="EMBL" id="CTQ63542.1"/>
    </source>
</evidence>
<dbReference type="InterPro" id="IPR001584">
    <property type="entry name" value="Integrase_cat-core"/>
</dbReference>
<protein>
    <submittedName>
        <fullName evidence="3">Integrase core domain protein</fullName>
    </submittedName>
</protein>
<dbReference type="PROSITE" id="PS50994">
    <property type="entry name" value="INTEGRASE"/>
    <property type="match status" value="1"/>
</dbReference>
<dbReference type="GO" id="GO:0003676">
    <property type="term" value="F:nucleic acid binding"/>
    <property type="evidence" value="ECO:0007669"/>
    <property type="project" value="InterPro"/>
</dbReference>
<dbReference type="GO" id="GO:0015074">
    <property type="term" value="P:DNA integration"/>
    <property type="evidence" value="ECO:0007669"/>
    <property type="project" value="InterPro"/>
</dbReference>
<dbReference type="InterPro" id="IPR036397">
    <property type="entry name" value="RNaseH_sf"/>
</dbReference>
<dbReference type="InterPro" id="IPR015378">
    <property type="entry name" value="Transposase-like_Mu_C"/>
</dbReference>
<feature type="domain" description="Integrase catalytic" evidence="2">
    <location>
        <begin position="1"/>
        <end position="158"/>
    </location>
</feature>
<name>A0A0M6ZMU5_9HYPH</name>
<feature type="region of interest" description="Disordered" evidence="1">
    <location>
        <begin position="325"/>
        <end position="367"/>
    </location>
</feature>
<dbReference type="Gene3D" id="3.30.420.10">
    <property type="entry name" value="Ribonuclease H-like superfamily/Ribonuclease H"/>
    <property type="match status" value="1"/>
</dbReference>
<gene>
    <name evidence="3" type="ORF">LA5096_00001</name>
</gene>
<reference evidence="4" key="1">
    <citation type="submission" date="2015-07" db="EMBL/GenBank/DDBJ databases">
        <authorList>
            <person name="Rodrigo-Torres Lidia"/>
            <person name="Arahal R.David."/>
        </authorList>
    </citation>
    <scope>NUCLEOTIDE SEQUENCE [LARGE SCALE GENOMIC DNA]</scope>
    <source>
        <strain evidence="4">CECT 5096</strain>
    </source>
</reference>
<dbReference type="OrthoDB" id="9814072at2"/>
<evidence type="ECO:0000256" key="1">
    <source>
        <dbReference type="SAM" id="MobiDB-lite"/>
    </source>
</evidence>
<sequence length="367" mass="40468">MQLAPTATTDLAISTLKMAMSDKDDFAKAAGCETPWDMAGRIQTVRVDNGPAYTAGAFSTAAIDAGIAVDYTVAGAPYLRGSIERVFSTIHTKLISGFDGRTFSNVVEKGDYDAGARASLTIEELAQALVRWVVDVYHNTPHEGLGGQTPRNCWLSLRKRVGVPLAPNEDALRACFGITVERRLRSEGIQLYSNKYQSTELQSIRREYRTGQLRVRFDPDDIGHISVDTPKGWLKVPCTTKEMHGTSLEAHVASRQRLLAQYGEEAAQSEALVKKALADLRRLSDESRKNRSIASPVFTADNLAKLDAHFSDDRLRVDEDFEGDILGLDEPNETAQTKHDPDSPITHIQDAPPFLGDDDDDDYILED</sequence>
<evidence type="ECO:0000313" key="4">
    <source>
        <dbReference type="Proteomes" id="UP000049983"/>
    </source>
</evidence>
<dbReference type="SUPFAM" id="SSF53098">
    <property type="entry name" value="Ribonuclease H-like"/>
    <property type="match status" value="1"/>
</dbReference>
<dbReference type="AlphaFoldDB" id="A0A0M6ZMU5"/>
<feature type="compositionally biased region" description="Acidic residues" evidence="1">
    <location>
        <begin position="356"/>
        <end position="367"/>
    </location>
</feature>
<evidence type="ECO:0000259" key="2">
    <source>
        <dbReference type="PROSITE" id="PS50994"/>
    </source>
</evidence>
<organism evidence="3 4">
    <name type="scientific">Roseibium album</name>
    <dbReference type="NCBI Taxonomy" id="311410"/>
    <lineage>
        <taxon>Bacteria</taxon>
        <taxon>Pseudomonadati</taxon>
        <taxon>Pseudomonadota</taxon>
        <taxon>Alphaproteobacteria</taxon>
        <taxon>Hyphomicrobiales</taxon>
        <taxon>Stappiaceae</taxon>
        <taxon>Roseibium</taxon>
    </lineage>
</organism>
<dbReference type="InterPro" id="IPR012337">
    <property type="entry name" value="RNaseH-like_sf"/>
</dbReference>
<accession>A0A0M6ZMU5</accession>
<dbReference type="Pfam" id="PF09299">
    <property type="entry name" value="Mu-transpos_C"/>
    <property type="match status" value="1"/>
</dbReference>
<proteinExistence type="predicted"/>